<keyword evidence="2" id="KW-0732">Signal</keyword>
<organism evidence="3 4">
    <name type="scientific">Chitinophaga solisilvae</name>
    <dbReference type="NCBI Taxonomy" id="1233460"/>
    <lineage>
        <taxon>Bacteria</taxon>
        <taxon>Pseudomonadati</taxon>
        <taxon>Bacteroidota</taxon>
        <taxon>Chitinophagia</taxon>
        <taxon>Chitinophagales</taxon>
        <taxon>Chitinophagaceae</taxon>
        <taxon>Chitinophaga</taxon>
    </lineage>
</organism>
<evidence type="ECO:0000256" key="2">
    <source>
        <dbReference type="SAM" id="SignalP"/>
    </source>
</evidence>
<dbReference type="OrthoDB" id="743457at2"/>
<keyword evidence="1" id="KW-0175">Coiled coil</keyword>
<evidence type="ECO:0000313" key="4">
    <source>
        <dbReference type="Proteomes" id="UP000281028"/>
    </source>
</evidence>
<dbReference type="Proteomes" id="UP000281028">
    <property type="component" value="Unassembled WGS sequence"/>
</dbReference>
<gene>
    <name evidence="3" type="ORF">ECE50_025070</name>
</gene>
<comment type="caution">
    <text evidence="3">The sequence shown here is derived from an EMBL/GenBank/DDBJ whole genome shotgun (WGS) entry which is preliminary data.</text>
</comment>
<dbReference type="EMBL" id="RIAR02000001">
    <property type="protein sequence ID" value="NSL90131.1"/>
    <property type="molecule type" value="Genomic_DNA"/>
</dbReference>
<proteinExistence type="predicted"/>
<dbReference type="AlphaFoldDB" id="A0A433WFW6"/>
<reference evidence="3" key="1">
    <citation type="submission" date="2020-05" db="EMBL/GenBank/DDBJ databases">
        <title>Chitinophaga laudate sp. nov., isolated from a tropical peat swamp.</title>
        <authorList>
            <person name="Goh C.B.S."/>
            <person name="Lee M.S."/>
            <person name="Parimannan S."/>
            <person name="Pasbakhsh P."/>
            <person name="Yule C.M."/>
            <person name="Rajandas H."/>
            <person name="Loke S."/>
            <person name="Croft L."/>
            <person name="Tan J.B.L."/>
        </authorList>
    </citation>
    <scope>NUCLEOTIDE SEQUENCE</scope>
    <source>
        <strain evidence="3">Mgbs1</strain>
    </source>
</reference>
<feature type="signal peptide" evidence="2">
    <location>
        <begin position="1"/>
        <end position="25"/>
    </location>
</feature>
<dbReference type="RefSeq" id="WP_127040986.1">
    <property type="nucleotide sequence ID" value="NZ_JAABOK010000005.1"/>
</dbReference>
<evidence type="ECO:0000313" key="3">
    <source>
        <dbReference type="EMBL" id="NSL90131.1"/>
    </source>
</evidence>
<name>A0A433WFW6_9BACT</name>
<feature type="chain" id="PRO_5041200636" evidence="2">
    <location>
        <begin position="26"/>
        <end position="303"/>
    </location>
</feature>
<keyword evidence="4" id="KW-1185">Reference proteome</keyword>
<feature type="coiled-coil region" evidence="1">
    <location>
        <begin position="274"/>
        <end position="301"/>
    </location>
</feature>
<accession>A0A433WFW6</accession>
<sequence>MRKKSVFYLSCLLLTLFVSSKQLSAQIKGSLYAVNKPGLNWAKVGTLTLPQGGAEAHIQFYGGAGYNAELAQMGYTEMTIRTSNGASVVNGFGFSAFASRTGTGSFITAIRIMPNQAGVAATTYDIYIYMVGYVGMSIYQITTVDGQFTKAEVIATPPAGAFEVPFEYKTQNDTYLANTLFASYANGNVGIGTVNPQTKLAVNGEISAKKVKVTTAAASWPDYVFSKDYKLPSIPEMESYILQHRHLAEIPSASEVAANGQDLGDINKRLLQKIEELSLYIIQLDKKNKELETRLSKMEAKEK</sequence>
<evidence type="ECO:0000256" key="1">
    <source>
        <dbReference type="SAM" id="Coils"/>
    </source>
</evidence>
<protein>
    <submittedName>
        <fullName evidence="3">Uncharacterized protein</fullName>
    </submittedName>
</protein>